<reference evidence="2 3" key="1">
    <citation type="submission" date="2024-07" db="EMBL/GenBank/DDBJ databases">
        <title>Section-level genome sequencing and comparative genomics of Aspergillus sections Usti and Cavernicolus.</title>
        <authorList>
            <consortium name="Lawrence Berkeley National Laboratory"/>
            <person name="Nybo J.L."/>
            <person name="Vesth T.C."/>
            <person name="Theobald S."/>
            <person name="Frisvad J.C."/>
            <person name="Larsen T.O."/>
            <person name="Kjaerboelling I."/>
            <person name="Rothschild-Mancinelli K."/>
            <person name="Lyhne E.K."/>
            <person name="Kogle M.E."/>
            <person name="Barry K."/>
            <person name="Clum A."/>
            <person name="Na H."/>
            <person name="Ledsgaard L."/>
            <person name="Lin J."/>
            <person name="Lipzen A."/>
            <person name="Kuo A."/>
            <person name="Riley R."/>
            <person name="Mondo S."/>
            <person name="Labutti K."/>
            <person name="Haridas S."/>
            <person name="Pangalinan J."/>
            <person name="Salamov A.A."/>
            <person name="Simmons B.A."/>
            <person name="Magnuson J.K."/>
            <person name="Chen J."/>
            <person name="Drula E."/>
            <person name="Henrissat B."/>
            <person name="Wiebenga A."/>
            <person name="Lubbers R.J."/>
            <person name="Gomes A.C."/>
            <person name="Macurrencykelacurrency M.R."/>
            <person name="Stajich J."/>
            <person name="Grigoriev I.V."/>
            <person name="Mortensen U.H."/>
            <person name="De Vries R.P."/>
            <person name="Baker S.E."/>
            <person name="Andersen M.R."/>
        </authorList>
    </citation>
    <scope>NUCLEOTIDE SEQUENCE [LARGE SCALE GENOMIC DNA]</scope>
    <source>
        <strain evidence="2 3">CBS 449.75</strain>
    </source>
</reference>
<dbReference type="RefSeq" id="XP_070885739.1">
    <property type="nucleotide sequence ID" value="XM_071029248.1"/>
</dbReference>
<feature type="compositionally biased region" description="Polar residues" evidence="1">
    <location>
        <begin position="129"/>
        <end position="139"/>
    </location>
</feature>
<keyword evidence="3" id="KW-1185">Reference proteome</keyword>
<evidence type="ECO:0000313" key="2">
    <source>
        <dbReference type="EMBL" id="KAL2866760.1"/>
    </source>
</evidence>
<gene>
    <name evidence="2" type="ORF">BJX67DRAFT_354837</name>
</gene>
<feature type="compositionally biased region" description="Low complexity" evidence="1">
    <location>
        <begin position="96"/>
        <end position="112"/>
    </location>
</feature>
<comment type="caution">
    <text evidence="2">The sequence shown here is derived from an EMBL/GenBank/DDBJ whole genome shotgun (WGS) entry which is preliminary data.</text>
</comment>
<evidence type="ECO:0000256" key="1">
    <source>
        <dbReference type="SAM" id="MobiDB-lite"/>
    </source>
</evidence>
<dbReference type="Proteomes" id="UP001610432">
    <property type="component" value="Unassembled WGS sequence"/>
</dbReference>
<accession>A0ABR4LQG3</accession>
<feature type="region of interest" description="Disordered" evidence="1">
    <location>
        <begin position="50"/>
        <end position="139"/>
    </location>
</feature>
<feature type="compositionally biased region" description="Polar residues" evidence="1">
    <location>
        <begin position="50"/>
        <end position="72"/>
    </location>
</feature>
<dbReference type="EMBL" id="JBFXLQ010000023">
    <property type="protein sequence ID" value="KAL2866760.1"/>
    <property type="molecule type" value="Genomic_DNA"/>
</dbReference>
<proteinExistence type="predicted"/>
<protein>
    <submittedName>
        <fullName evidence="2">Uncharacterized protein</fullName>
    </submittedName>
</protein>
<organism evidence="2 3">
    <name type="scientific">Aspergillus lucknowensis</name>
    <dbReference type="NCBI Taxonomy" id="176173"/>
    <lineage>
        <taxon>Eukaryota</taxon>
        <taxon>Fungi</taxon>
        <taxon>Dikarya</taxon>
        <taxon>Ascomycota</taxon>
        <taxon>Pezizomycotina</taxon>
        <taxon>Eurotiomycetes</taxon>
        <taxon>Eurotiomycetidae</taxon>
        <taxon>Eurotiales</taxon>
        <taxon>Aspergillaceae</taxon>
        <taxon>Aspergillus</taxon>
        <taxon>Aspergillus subgen. Nidulantes</taxon>
    </lineage>
</organism>
<name>A0ABR4LQG3_9EURO</name>
<sequence length="224" mass="24991">MCLDSESLSHYPAHIFSACIWSSCKGLTMSQNYNAADLHSILKTLSTFSGQTTSTPHQSALNAHDPSGNNGYNDPENDYEPPDAFPSPITHPQAPTHQTSTHSPLTSSSTSHLHQHPTNPPVSSSSTPQAKDSTPPSEITTWPAALKRVMHTVAQNEEIQRRIRVLIQRQHDHEKQWWQGREALLQKQKSRAEKKRELDRVLRSVGAPVDGKEVSVRHILLCIF</sequence>
<evidence type="ECO:0000313" key="3">
    <source>
        <dbReference type="Proteomes" id="UP001610432"/>
    </source>
</evidence>
<dbReference type="GeneID" id="98144320"/>
<dbReference type="InterPro" id="IPR018858">
    <property type="entry name" value="DUF2458"/>
</dbReference>
<dbReference type="Pfam" id="PF10454">
    <property type="entry name" value="DUF2458"/>
    <property type="match status" value="1"/>
</dbReference>